<proteinExistence type="predicted"/>
<evidence type="ECO:0000313" key="1">
    <source>
        <dbReference type="EMBL" id="KAJ4982241.1"/>
    </source>
</evidence>
<protein>
    <submittedName>
        <fullName evidence="1">Uncharacterized protein</fullName>
    </submittedName>
</protein>
<dbReference type="AlphaFoldDB" id="A0A9Q0L4Q8"/>
<sequence>MMLLDIILELPSEFSIDDKWQSEASASASASAVCFYLVVQNLVDLKPFQFQKFCFSVKMEYISQLEICSRRNVLIQFRPKLIRILHLAWFWTLLIFDLISHFRLF</sequence>
<reference evidence="1" key="1">
    <citation type="journal article" date="2023" name="Plant J.">
        <title>The genome of the king protea, Protea cynaroides.</title>
        <authorList>
            <person name="Chang J."/>
            <person name="Duong T.A."/>
            <person name="Schoeman C."/>
            <person name="Ma X."/>
            <person name="Roodt D."/>
            <person name="Barker N."/>
            <person name="Li Z."/>
            <person name="Van de Peer Y."/>
            <person name="Mizrachi E."/>
        </authorList>
    </citation>
    <scope>NUCLEOTIDE SEQUENCE</scope>
    <source>
        <tissue evidence="1">Young leaves</tissue>
    </source>
</reference>
<evidence type="ECO:0000313" key="2">
    <source>
        <dbReference type="Proteomes" id="UP001141806"/>
    </source>
</evidence>
<accession>A0A9Q0L4Q8</accession>
<gene>
    <name evidence="1" type="ORF">NE237_033078</name>
</gene>
<dbReference type="Proteomes" id="UP001141806">
    <property type="component" value="Unassembled WGS sequence"/>
</dbReference>
<keyword evidence="2" id="KW-1185">Reference proteome</keyword>
<name>A0A9Q0L4Q8_9MAGN</name>
<dbReference type="EMBL" id="JAMYWD010000001">
    <property type="protein sequence ID" value="KAJ4982241.1"/>
    <property type="molecule type" value="Genomic_DNA"/>
</dbReference>
<comment type="caution">
    <text evidence="1">The sequence shown here is derived from an EMBL/GenBank/DDBJ whole genome shotgun (WGS) entry which is preliminary data.</text>
</comment>
<organism evidence="1 2">
    <name type="scientific">Protea cynaroides</name>
    <dbReference type="NCBI Taxonomy" id="273540"/>
    <lineage>
        <taxon>Eukaryota</taxon>
        <taxon>Viridiplantae</taxon>
        <taxon>Streptophyta</taxon>
        <taxon>Embryophyta</taxon>
        <taxon>Tracheophyta</taxon>
        <taxon>Spermatophyta</taxon>
        <taxon>Magnoliopsida</taxon>
        <taxon>Proteales</taxon>
        <taxon>Proteaceae</taxon>
        <taxon>Protea</taxon>
    </lineage>
</organism>